<feature type="binding site" evidence="7">
    <location>
        <position position="177"/>
    </location>
    <ligand>
        <name>glyoxylate</name>
        <dbReference type="ChEBI" id="CHEBI:36655"/>
    </ligand>
</feature>
<reference evidence="9 10" key="1">
    <citation type="journal article" date="2013" name="MBio">
        <title>Genome sequencing of the plant pathogen Taphrina deformans, the causal agent of peach leaf curl.</title>
        <authorList>
            <person name="Cisse O.H."/>
            <person name="Almeida J.M.G.C.F."/>
            <person name="Fonseca A."/>
            <person name="Kumar A.A."/>
            <person name="Salojaervi J."/>
            <person name="Overmyer K."/>
            <person name="Hauser P.M."/>
            <person name="Pagni M."/>
        </authorList>
    </citation>
    <scope>NUCLEOTIDE SEQUENCE [LARGE SCALE GENOMIC DNA]</scope>
    <source>
        <strain evidence="10">PYCC 5710 / ATCC 11124 / CBS 356.35 / IMI 108563 / JCM 9778 / NBRC 8474</strain>
    </source>
</reference>
<evidence type="ECO:0000256" key="6">
    <source>
        <dbReference type="PIRSR" id="PIRSR000138-1"/>
    </source>
</evidence>
<dbReference type="PROSITE" id="PS00557">
    <property type="entry name" value="FMN_HYDROXY_ACID_DH_1"/>
    <property type="match status" value="1"/>
</dbReference>
<feature type="binding site" evidence="7">
    <location>
        <position position="140"/>
    </location>
    <ligand>
        <name>FMN</name>
        <dbReference type="ChEBI" id="CHEBI:58210"/>
    </ligand>
</feature>
<dbReference type="SUPFAM" id="SSF51395">
    <property type="entry name" value="FMN-linked oxidoreductases"/>
    <property type="match status" value="1"/>
</dbReference>
<dbReference type="Gene3D" id="3.20.20.70">
    <property type="entry name" value="Aldolase class I"/>
    <property type="match status" value="1"/>
</dbReference>
<gene>
    <name evidence="9" type="ORF">TAPDE_005141</name>
</gene>
<feature type="binding site" evidence="7">
    <location>
        <position position="118"/>
    </location>
    <ligand>
        <name>FMN</name>
        <dbReference type="ChEBI" id="CHEBI:58210"/>
    </ligand>
</feature>
<keyword evidence="2" id="KW-0560">Oxidoreductase</keyword>
<feature type="binding site" evidence="7">
    <location>
        <position position="36"/>
    </location>
    <ligand>
        <name>glyoxylate</name>
        <dbReference type="ChEBI" id="CHEBI:36655"/>
    </ligand>
</feature>
<dbReference type="PROSITE" id="PS51349">
    <property type="entry name" value="FMN_HYDROXY_ACID_DH_2"/>
    <property type="match status" value="1"/>
</dbReference>
<proteinExistence type="inferred from homology"/>
<name>R4XJM2_TAPDE</name>
<evidence type="ECO:0000313" key="9">
    <source>
        <dbReference type="EMBL" id="CCG84638.1"/>
    </source>
</evidence>
<dbReference type="InterPro" id="IPR012133">
    <property type="entry name" value="Alpha-hydoxy_acid_DH_FMN"/>
</dbReference>
<comment type="cofactor">
    <cofactor evidence="1">
        <name>FMN</name>
        <dbReference type="ChEBI" id="CHEBI:58210"/>
    </cofactor>
</comment>
<keyword evidence="7" id="KW-0285">Flavoprotein</keyword>
<dbReference type="InterPro" id="IPR013785">
    <property type="entry name" value="Aldolase_TIM"/>
</dbReference>
<dbReference type="InterPro" id="IPR037396">
    <property type="entry name" value="FMN_HAD"/>
</dbReference>
<evidence type="ECO:0000256" key="2">
    <source>
        <dbReference type="ARBA" id="ARBA00023002"/>
    </source>
</evidence>
<keyword evidence="10" id="KW-1185">Reference proteome</keyword>
<accession>R4XJM2</accession>
<evidence type="ECO:0000259" key="8">
    <source>
        <dbReference type="PROSITE" id="PS51349"/>
    </source>
</evidence>
<dbReference type="PANTHER" id="PTHR10578:SF149">
    <property type="entry name" value="2-HYDROXYACID OXIDASE 2"/>
    <property type="match status" value="1"/>
</dbReference>
<comment type="caution">
    <text evidence="9">The sequence shown here is derived from an EMBL/GenBank/DDBJ whole genome shotgun (WGS) entry which is preliminary data.</text>
</comment>
<dbReference type="PIRSF" id="PIRSF000138">
    <property type="entry name" value="Al-hdrx_acd_dh"/>
    <property type="match status" value="1"/>
</dbReference>
<dbReference type="eggNOG" id="KOG0538">
    <property type="taxonomic scope" value="Eukaryota"/>
</dbReference>
<dbReference type="GO" id="GO:0010181">
    <property type="term" value="F:FMN binding"/>
    <property type="evidence" value="ECO:0007669"/>
    <property type="project" value="InterPro"/>
</dbReference>
<dbReference type="EMBL" id="CAHR02000279">
    <property type="protein sequence ID" value="CCG84638.1"/>
    <property type="molecule type" value="Genomic_DNA"/>
</dbReference>
<dbReference type="GO" id="GO:0005737">
    <property type="term" value="C:cytoplasm"/>
    <property type="evidence" value="ECO:0007669"/>
    <property type="project" value="UniProtKB-ARBA"/>
</dbReference>
<sequence length="405" mass="44351">MSQAAPTEAPHDLNCLTVKELEQHATQRMTKQTRDYYNEGADSGSTLRENLSAYLKYRIRPRVLRDISSIDTSKSIFGHRNPVPIGVAPTAMQCLAHPDGELATSRACRKAGIVMGLSSFATHTLEDVARENGENPYVLQLYLFEERNHTIKMLKRAKAAGYKAVFLTVDTPMLGRRNLDIRNQFKLPKPYKIANFSPDSPEVAAVMGSAPQDQQKSEVGYLDPETGKRVPPAGNITFHTHAANPTLSWESDIKWLKEQCGTEMEVWVKGIATAEDTLLAIHHGVDGVVVSNHGGRQLDGALATLDALPEVVAAAAGKIPVHVDGGIRHGTDVFKALALGADFVWIGRPVLWGLAYKGQEGVELCLRLLSDEFRLCMGLAGAVKVEDINKDFLVKIDQSGFTSRL</sequence>
<feature type="binding site" evidence="7">
    <location>
        <position position="168"/>
    </location>
    <ligand>
        <name>FMN</name>
        <dbReference type="ChEBI" id="CHEBI:58210"/>
    </ligand>
</feature>
<feature type="active site" description="Proton acceptor" evidence="6">
    <location>
        <position position="293"/>
    </location>
</feature>
<feature type="binding site" evidence="7">
    <location>
        <position position="291"/>
    </location>
    <ligand>
        <name>FMN</name>
        <dbReference type="ChEBI" id="CHEBI:58210"/>
    </ligand>
</feature>
<comment type="similarity">
    <text evidence="3">Belongs to the FMN-dependent alpha-hydroxy acid dehydrogenase family.</text>
</comment>
<dbReference type="AlphaFoldDB" id="R4XJM2"/>
<feature type="binding site" evidence="7">
    <location>
        <begin position="324"/>
        <end position="328"/>
    </location>
    <ligand>
        <name>FMN</name>
        <dbReference type="ChEBI" id="CHEBI:58210"/>
    </ligand>
</feature>
<dbReference type="CDD" id="cd02809">
    <property type="entry name" value="alpha_hydroxyacid_oxid_FMN"/>
    <property type="match status" value="1"/>
</dbReference>
<dbReference type="GO" id="GO:0016491">
    <property type="term" value="F:oxidoreductase activity"/>
    <property type="evidence" value="ECO:0007669"/>
    <property type="project" value="UniProtKB-KW"/>
</dbReference>
<keyword evidence="7" id="KW-0288">FMN</keyword>
<dbReference type="OrthoDB" id="1925334at2759"/>
<feature type="binding site" evidence="7">
    <location>
        <position position="269"/>
    </location>
    <ligand>
        <name>FMN</name>
        <dbReference type="ChEBI" id="CHEBI:58210"/>
    </ligand>
</feature>
<evidence type="ECO:0000256" key="7">
    <source>
        <dbReference type="PIRSR" id="PIRSR000138-2"/>
    </source>
</evidence>
<evidence type="ECO:0000256" key="1">
    <source>
        <dbReference type="ARBA" id="ARBA00001917"/>
    </source>
</evidence>
<dbReference type="InterPro" id="IPR008259">
    <property type="entry name" value="FMN_hydac_DH_AS"/>
</dbReference>
<feature type="domain" description="FMN hydroxy acid dehydrogenase" evidence="8">
    <location>
        <begin position="10"/>
        <end position="398"/>
    </location>
</feature>
<dbReference type="Pfam" id="PF01070">
    <property type="entry name" value="FMN_dh"/>
    <property type="match status" value="1"/>
</dbReference>
<organism evidence="9 10">
    <name type="scientific">Taphrina deformans (strain PYCC 5710 / ATCC 11124 / CBS 356.35 / IMI 108563 / JCM 9778 / NBRC 8474)</name>
    <name type="common">Peach leaf curl fungus</name>
    <name type="synonym">Lalaria deformans</name>
    <dbReference type="NCBI Taxonomy" id="1097556"/>
    <lineage>
        <taxon>Eukaryota</taxon>
        <taxon>Fungi</taxon>
        <taxon>Dikarya</taxon>
        <taxon>Ascomycota</taxon>
        <taxon>Taphrinomycotina</taxon>
        <taxon>Taphrinomycetes</taxon>
        <taxon>Taphrinales</taxon>
        <taxon>Taphrinaceae</taxon>
        <taxon>Taphrina</taxon>
    </lineage>
</organism>
<evidence type="ECO:0000313" key="10">
    <source>
        <dbReference type="Proteomes" id="UP000013776"/>
    </source>
</evidence>
<feature type="binding site" evidence="7">
    <location>
        <position position="293"/>
    </location>
    <ligand>
        <name>glyoxylate</name>
        <dbReference type="ChEBI" id="CHEBI:36655"/>
    </ligand>
</feature>
<dbReference type="InterPro" id="IPR000262">
    <property type="entry name" value="FMN-dep_DH"/>
</dbReference>
<dbReference type="FunFam" id="3.20.20.70:FF:000056">
    <property type="entry name" value="hydroxyacid oxidase 2"/>
    <property type="match status" value="1"/>
</dbReference>
<evidence type="ECO:0000256" key="4">
    <source>
        <dbReference type="ARBA" id="ARBA00073420"/>
    </source>
</evidence>
<dbReference type="PANTHER" id="PTHR10578">
    <property type="entry name" value="S -2-HYDROXY-ACID OXIDASE-RELATED"/>
    <property type="match status" value="1"/>
</dbReference>
<feature type="binding site" evidence="7">
    <location>
        <position position="142"/>
    </location>
    <ligand>
        <name>glyoxylate</name>
        <dbReference type="ChEBI" id="CHEBI:36655"/>
    </ligand>
</feature>
<dbReference type="VEuPathDB" id="FungiDB:TAPDE_005141"/>
<evidence type="ECO:0000256" key="3">
    <source>
        <dbReference type="ARBA" id="ARBA00024042"/>
    </source>
</evidence>
<feature type="binding site" evidence="7">
    <location>
        <position position="296"/>
    </location>
    <ligand>
        <name>glyoxylate</name>
        <dbReference type="ChEBI" id="CHEBI:36655"/>
    </ligand>
</feature>
<feature type="binding site" evidence="7">
    <location>
        <begin position="89"/>
        <end position="91"/>
    </location>
    <ligand>
        <name>FMN</name>
        <dbReference type="ChEBI" id="CHEBI:58210"/>
    </ligand>
</feature>
<dbReference type="Proteomes" id="UP000013776">
    <property type="component" value="Unassembled WGS sequence"/>
</dbReference>
<evidence type="ECO:0000256" key="5">
    <source>
        <dbReference type="ARBA" id="ARBA00083297"/>
    </source>
</evidence>
<protein>
    <recommendedName>
        <fullName evidence="4">Oxidase FUB9</fullName>
    </recommendedName>
    <alternativeName>
        <fullName evidence="5">Fusaric acid biosynthesis protein 9</fullName>
    </alternativeName>
</protein>
<dbReference type="STRING" id="1097556.R4XJM2"/>
<feature type="binding site" evidence="7">
    <location>
        <begin position="347"/>
        <end position="348"/>
    </location>
    <ligand>
        <name>FMN</name>
        <dbReference type="ChEBI" id="CHEBI:58210"/>
    </ligand>
</feature>